<keyword evidence="1" id="KW-0812">Transmembrane</keyword>
<keyword evidence="5" id="KW-1185">Reference proteome</keyword>
<comment type="caution">
    <text evidence="2">The sequence shown here is derived from an EMBL/GenBank/DDBJ whole genome shotgun (WGS) entry which is preliminary data.</text>
</comment>
<dbReference type="Proteomes" id="UP000663877">
    <property type="component" value="Unassembled WGS sequence"/>
</dbReference>
<organism evidence="2 6">
    <name type="scientific">Adineta steineri</name>
    <dbReference type="NCBI Taxonomy" id="433720"/>
    <lineage>
        <taxon>Eukaryota</taxon>
        <taxon>Metazoa</taxon>
        <taxon>Spiralia</taxon>
        <taxon>Gnathifera</taxon>
        <taxon>Rotifera</taxon>
        <taxon>Eurotatoria</taxon>
        <taxon>Bdelloidea</taxon>
        <taxon>Adinetida</taxon>
        <taxon>Adinetidae</taxon>
        <taxon>Adineta</taxon>
    </lineage>
</organism>
<feature type="transmembrane region" description="Helical" evidence="1">
    <location>
        <begin position="1208"/>
        <end position="1229"/>
    </location>
</feature>
<keyword evidence="1" id="KW-0472">Membrane</keyword>
<evidence type="ECO:0000256" key="1">
    <source>
        <dbReference type="SAM" id="Phobius"/>
    </source>
</evidence>
<keyword evidence="1" id="KW-1133">Transmembrane helix</keyword>
<proteinExistence type="predicted"/>
<dbReference type="EMBL" id="CAJNOM010000317">
    <property type="protein sequence ID" value="CAF1351361.1"/>
    <property type="molecule type" value="Genomic_DNA"/>
</dbReference>
<dbReference type="OrthoDB" id="10026343at2759"/>
<feature type="transmembrane region" description="Helical" evidence="1">
    <location>
        <begin position="36"/>
        <end position="53"/>
    </location>
</feature>
<dbReference type="EMBL" id="CAJNOM010000164">
    <property type="protein sequence ID" value="CAF1165758.1"/>
    <property type="molecule type" value="Genomic_DNA"/>
</dbReference>
<feature type="transmembrane region" description="Helical" evidence="1">
    <location>
        <begin position="486"/>
        <end position="504"/>
    </location>
</feature>
<dbReference type="AlphaFoldDB" id="A0A814KP67"/>
<dbReference type="Proteomes" id="UP000663832">
    <property type="component" value="Unassembled WGS sequence"/>
</dbReference>
<evidence type="ECO:0000313" key="2">
    <source>
        <dbReference type="EMBL" id="CAF1054227.1"/>
    </source>
</evidence>
<evidence type="ECO:0000313" key="4">
    <source>
        <dbReference type="EMBL" id="CAF1351361.1"/>
    </source>
</evidence>
<accession>A0A814KP67</accession>
<reference evidence="2" key="1">
    <citation type="submission" date="2021-02" db="EMBL/GenBank/DDBJ databases">
        <authorList>
            <person name="Nowell W R."/>
        </authorList>
    </citation>
    <scope>NUCLEOTIDE SEQUENCE</scope>
</reference>
<sequence length="1256" mass="145670">MLKLYRIRQYILDQNFYNTETDDEHIKRKELISSRFYLILLMIILYAYAFYITSTTQITPIIVFKPTIKEYKELIEQHPNTLSCPCERIAISYGEFINILPVYHQICSSDFVSQQWIDYLFYENSSYYFQLDFRHSASAQFQILRALCEQAEQTVDYSLTQFYSSQFITNQLISMDTFDIQTNSFIELFKRTTSPLFLDIFSLIRQVLLEQLFVSGMGTQYTVECCDNDDLDYVYVNAIYYYETQDKYFHCMCLDSFVCKLPGGIYTNIIRYDHAGSTGWDNEASNYSNTLNTNATFLLPGIFVGCVPIESLFYSTIECLFEDACFNQIGTNINYTSISIHSFSKLNQSLSTSQTTYETLINNLFIQQWNTNISFNNYFDQCQPLQCQYTNEIGQSWTSILALVISLYGGLGHFLPFIILVIVNFLFKIHQNQQAQANVILPEIPMKTRWKQLTEKIVNFIRKLNIFQSGSNDEHIKQNEILSTRFYFIALPILLTIFGVYLSLDKQIKIITIDNPTQNQYEQLKNNLFDNLQCPCSHISIKYNTFIIFQPRYHQICSSIFVSELWLDNTYWQDVGQYFEDGFHQLSPSFFHFLLILCQAADETVINNLVLFNENEYLTSEVVSSDIFTSEVTSFIELFKTTTQLLFQLRMNLIRQILSGSQLVNLRDTNSVFTSFYGDYGLEYHSVMRTYNNCSCAINRLCKQPMILYSAATPDIYNILGIVQACFAIETLLLSTTECFFSKDCISTLRSYMLTTEIIYKRLIPLNTSISSQYQPNTTIETIVNNLFVEDWNEIYSYSQYYDQCQPSYCSYTMEEKPSSIYIFTKLIAIYGGIPFSHRIRQLFPLVKTKLINLNLFQTHSTNPHTIRKQLFTTRFYIIILIIIFPIILSYILLNQKSISVTVKLQSLDQYNNLRTKYPTTITCPCTDISIRYDRFIELNPSYHQICSSDFVSQQWFEYLFNENKTYEKSYYATASAQFQILSSLCKQAQEAVNSSLIQFYSTKLTSSESISSDLLQIQIDTTVNSFKTSMPQTFKQALNMLSNLIHGNTFITAYETNWKLTVLVTYSEAPIYTNPQSYGNSCSCATSLKCSQQAVLNDTLNVTLPGLLIGCYPLESLLQSSLECLYNQQCLNLIINSFGDQISNESSFEILNSSLLSESSFEMNETVQNMVDRLFVNEWNISHSYQNYYEQCHPSQCTYSYIQNSDIPYVVTTIVGLYGGITIVLKVLSKFMIQIFFWIKNRKHTTVAPFPPSTN</sequence>
<gene>
    <name evidence="2" type="ORF">BJG266_LOCUS18789</name>
    <name evidence="3" type="ORF">QVE165_LOCUS23824</name>
    <name evidence="4" type="ORF">QVE165_LOCUS34010</name>
</gene>
<name>A0A814KP67_9BILA</name>
<evidence type="ECO:0000313" key="6">
    <source>
        <dbReference type="Proteomes" id="UP000663877"/>
    </source>
</evidence>
<evidence type="ECO:0000313" key="3">
    <source>
        <dbReference type="EMBL" id="CAF1165758.1"/>
    </source>
</evidence>
<feature type="transmembrane region" description="Helical" evidence="1">
    <location>
        <begin position="876"/>
        <end position="894"/>
    </location>
</feature>
<feature type="transmembrane region" description="Helical" evidence="1">
    <location>
        <begin position="400"/>
        <end position="427"/>
    </location>
</feature>
<evidence type="ECO:0000313" key="5">
    <source>
        <dbReference type="Proteomes" id="UP000663832"/>
    </source>
</evidence>
<dbReference type="EMBL" id="CAJNOI010000098">
    <property type="protein sequence ID" value="CAF1054227.1"/>
    <property type="molecule type" value="Genomic_DNA"/>
</dbReference>
<protein>
    <submittedName>
        <fullName evidence="2">Uncharacterized protein</fullName>
    </submittedName>
</protein>